<dbReference type="RefSeq" id="WP_096056618.1">
    <property type="nucleotide sequence ID" value="NZ_CP023344.1"/>
</dbReference>
<gene>
    <name evidence="1" type="ORF">CMV30_14000</name>
</gene>
<dbReference type="EMBL" id="CP023344">
    <property type="protein sequence ID" value="ATC64987.1"/>
    <property type="molecule type" value="Genomic_DNA"/>
</dbReference>
<dbReference type="KEGG" id="vbh:CMV30_14000"/>
<sequence length="147" mass="16166">MKRFLPLFVVIVLAGAVAFGVTKWVCHKGCPDENTWLQTEFSLSNEQLAAIKNIRADYGPVCASHCSKLSTEKKRLANLEKKHGRDSADYLAALAAFEALNRECAEATRKHLEAIAAQMPHDQGRRYLEMVGPKITATNSPISPAAK</sequence>
<evidence type="ECO:0000313" key="1">
    <source>
        <dbReference type="EMBL" id="ATC64987.1"/>
    </source>
</evidence>
<dbReference type="Gene3D" id="1.20.120.1490">
    <property type="match status" value="1"/>
</dbReference>
<evidence type="ECO:0008006" key="3">
    <source>
        <dbReference type="Google" id="ProtNLM"/>
    </source>
</evidence>
<protein>
    <recommendedName>
        <fullName evidence="3">Periplasmic heavy metal sensor</fullName>
    </recommendedName>
</protein>
<name>A0A290Q9P8_9BACT</name>
<dbReference type="AlphaFoldDB" id="A0A290Q9P8"/>
<proteinExistence type="predicted"/>
<dbReference type="OrthoDB" id="193914at2"/>
<dbReference type="Proteomes" id="UP000217265">
    <property type="component" value="Chromosome"/>
</dbReference>
<accession>A0A290Q9P8</accession>
<organism evidence="1 2">
    <name type="scientific">Nibricoccus aquaticus</name>
    <dbReference type="NCBI Taxonomy" id="2576891"/>
    <lineage>
        <taxon>Bacteria</taxon>
        <taxon>Pseudomonadati</taxon>
        <taxon>Verrucomicrobiota</taxon>
        <taxon>Opitutia</taxon>
        <taxon>Opitutales</taxon>
        <taxon>Opitutaceae</taxon>
        <taxon>Nibricoccus</taxon>
    </lineage>
</organism>
<evidence type="ECO:0000313" key="2">
    <source>
        <dbReference type="Proteomes" id="UP000217265"/>
    </source>
</evidence>
<reference evidence="1 2" key="1">
    <citation type="submission" date="2017-09" db="EMBL/GenBank/DDBJ databases">
        <title>Complete genome sequence of Verrucomicrobial strain HZ-65, isolated from freshwater.</title>
        <authorList>
            <person name="Choi A."/>
        </authorList>
    </citation>
    <scope>NUCLEOTIDE SEQUENCE [LARGE SCALE GENOMIC DNA]</scope>
    <source>
        <strain evidence="1 2">HZ-65</strain>
    </source>
</reference>
<keyword evidence="2" id="KW-1185">Reference proteome</keyword>